<dbReference type="InterPro" id="IPR012745">
    <property type="entry name" value="Pseudoazurin"/>
</dbReference>
<dbReference type="GO" id="GO:0042597">
    <property type="term" value="C:periplasmic space"/>
    <property type="evidence" value="ECO:0007669"/>
    <property type="project" value="UniProtKB-SubCell"/>
</dbReference>
<evidence type="ECO:0000256" key="7">
    <source>
        <dbReference type="ARBA" id="ARBA00023008"/>
    </source>
</evidence>
<comment type="subcellular location">
    <subcellularLocation>
        <location evidence="1">Periplasm</location>
    </subcellularLocation>
</comment>
<organism evidence="12 13">
    <name type="scientific">Sphingomonas gellani</name>
    <dbReference type="NCBI Taxonomy" id="1166340"/>
    <lineage>
        <taxon>Bacteria</taxon>
        <taxon>Pseudomonadati</taxon>
        <taxon>Pseudomonadota</taxon>
        <taxon>Alphaproteobacteria</taxon>
        <taxon>Sphingomonadales</taxon>
        <taxon>Sphingomonadaceae</taxon>
        <taxon>Sphingomonas</taxon>
    </lineage>
</organism>
<gene>
    <name evidence="12" type="ORF">SAMN05192583_1005</name>
</gene>
<dbReference type="InterPro" id="IPR028871">
    <property type="entry name" value="BlueCu_1_BS"/>
</dbReference>
<evidence type="ECO:0000256" key="10">
    <source>
        <dbReference type="SAM" id="SignalP"/>
    </source>
</evidence>
<name>A0A1H8ASZ6_9SPHN</name>
<evidence type="ECO:0000259" key="11">
    <source>
        <dbReference type="Pfam" id="PF00127"/>
    </source>
</evidence>
<keyword evidence="7 9" id="KW-0186">Copper</keyword>
<dbReference type="PROSITE" id="PS00196">
    <property type="entry name" value="COPPER_BLUE"/>
    <property type="match status" value="1"/>
</dbReference>
<dbReference type="PRINTS" id="PR00155">
    <property type="entry name" value="AMICYANIN"/>
</dbReference>
<proteinExistence type="predicted"/>
<evidence type="ECO:0000256" key="5">
    <source>
        <dbReference type="ARBA" id="ARBA00022764"/>
    </source>
</evidence>
<dbReference type="AlphaFoldDB" id="A0A1H8ASZ6"/>
<dbReference type="EMBL" id="FOCF01000002">
    <property type="protein sequence ID" value="SEM72637.1"/>
    <property type="molecule type" value="Genomic_DNA"/>
</dbReference>
<evidence type="ECO:0000256" key="2">
    <source>
        <dbReference type="ARBA" id="ARBA00016984"/>
    </source>
</evidence>
<dbReference type="STRING" id="1166340.SAMN05192583_1005"/>
<evidence type="ECO:0000256" key="8">
    <source>
        <dbReference type="NCBIfam" id="TIGR02375"/>
    </source>
</evidence>
<evidence type="ECO:0000313" key="13">
    <source>
        <dbReference type="Proteomes" id="UP000199206"/>
    </source>
</evidence>
<keyword evidence="3" id="KW-0813">Transport</keyword>
<dbReference type="Pfam" id="PF00127">
    <property type="entry name" value="Copper-bind"/>
    <property type="match status" value="1"/>
</dbReference>
<dbReference type="GO" id="GO:0005507">
    <property type="term" value="F:copper ion binding"/>
    <property type="evidence" value="ECO:0007669"/>
    <property type="project" value="UniProtKB-UniRule"/>
</dbReference>
<evidence type="ECO:0000256" key="3">
    <source>
        <dbReference type="ARBA" id="ARBA00022448"/>
    </source>
</evidence>
<feature type="binding site" evidence="9">
    <location>
        <position position="103"/>
    </location>
    <ligand>
        <name>Cu cation</name>
        <dbReference type="ChEBI" id="CHEBI:23378"/>
    </ligand>
</feature>
<evidence type="ECO:0000256" key="4">
    <source>
        <dbReference type="ARBA" id="ARBA00022723"/>
    </source>
</evidence>
<accession>A0A1H8ASZ6</accession>
<evidence type="ECO:0000313" key="12">
    <source>
        <dbReference type="EMBL" id="SEM72637.1"/>
    </source>
</evidence>
<dbReference type="RefSeq" id="WP_093664378.1">
    <property type="nucleotide sequence ID" value="NZ_FOCF01000002.1"/>
</dbReference>
<keyword evidence="6" id="KW-0249">Electron transport</keyword>
<protein>
    <recommendedName>
        <fullName evidence="2 8">Pseudoazurin</fullName>
    </recommendedName>
</protein>
<evidence type="ECO:0000256" key="6">
    <source>
        <dbReference type="ARBA" id="ARBA00022982"/>
    </source>
</evidence>
<dbReference type="OrthoDB" id="7510199at2"/>
<evidence type="ECO:0000256" key="9">
    <source>
        <dbReference type="PIRSR" id="PIRSR602386-1"/>
    </source>
</evidence>
<keyword evidence="5" id="KW-0574">Periplasm</keyword>
<feature type="binding site" evidence="9">
    <location>
        <position position="108"/>
    </location>
    <ligand>
        <name>Cu cation</name>
        <dbReference type="ChEBI" id="CHEBI:23378"/>
    </ligand>
</feature>
<keyword evidence="13" id="KW-1185">Reference proteome</keyword>
<dbReference type="InterPro" id="IPR008972">
    <property type="entry name" value="Cupredoxin"/>
</dbReference>
<feature type="chain" id="PRO_5011599573" description="Pseudoazurin" evidence="10">
    <location>
        <begin position="22"/>
        <end position="144"/>
    </location>
</feature>
<keyword evidence="4 9" id="KW-0479">Metal-binding</keyword>
<evidence type="ECO:0000256" key="1">
    <source>
        <dbReference type="ARBA" id="ARBA00004418"/>
    </source>
</evidence>
<feature type="signal peptide" evidence="10">
    <location>
        <begin position="1"/>
        <end position="21"/>
    </location>
</feature>
<sequence length="144" mass="14762">MRSLVPFLAAAAVLAAAPAQAAPPKVVKMLNRGAGGMMVFEPAIVRIKPGETVVFTPVDKGHDAESIPGMLPAGAQPFKGTISKPISVTFTKPGVYGFKCTPHFAMGMVGAVVVGAPTNLAQARSVALPGRAKQVMTGLLANVR</sequence>
<dbReference type="SUPFAM" id="SSF49503">
    <property type="entry name" value="Cupredoxins"/>
    <property type="match status" value="1"/>
</dbReference>
<dbReference type="CDD" id="cd04218">
    <property type="entry name" value="Pseudoazurin"/>
    <property type="match status" value="1"/>
</dbReference>
<keyword evidence="10" id="KW-0732">Signal</keyword>
<reference evidence="13" key="1">
    <citation type="submission" date="2016-10" db="EMBL/GenBank/DDBJ databases">
        <authorList>
            <person name="Varghese N."/>
            <person name="Submissions S."/>
        </authorList>
    </citation>
    <scope>NUCLEOTIDE SEQUENCE [LARGE SCALE GENOMIC DNA]</scope>
    <source>
        <strain evidence="13">S6-262</strain>
    </source>
</reference>
<comment type="cofactor">
    <cofactor evidence="9">
        <name>Cu cation</name>
        <dbReference type="ChEBI" id="CHEBI:23378"/>
    </cofactor>
    <text evidence="9">Binds 1 copper ion per subunit.</text>
</comment>
<dbReference type="InterPro" id="IPR000923">
    <property type="entry name" value="BlueCu_1"/>
</dbReference>
<dbReference type="InterPro" id="IPR001235">
    <property type="entry name" value="Copper_blue_Plastocyanin"/>
</dbReference>
<dbReference type="InterPro" id="IPR002386">
    <property type="entry name" value="Amicyanin/Pseudoazurin"/>
</dbReference>
<dbReference type="GO" id="GO:0009055">
    <property type="term" value="F:electron transfer activity"/>
    <property type="evidence" value="ECO:0007669"/>
    <property type="project" value="InterPro"/>
</dbReference>
<feature type="domain" description="Blue (type 1) copper" evidence="11">
    <location>
        <begin position="28"/>
        <end position="114"/>
    </location>
</feature>
<feature type="binding site" evidence="9">
    <location>
        <position position="100"/>
    </location>
    <ligand>
        <name>Cu cation</name>
        <dbReference type="ChEBI" id="CHEBI:23378"/>
    </ligand>
</feature>
<dbReference type="Gene3D" id="2.60.40.420">
    <property type="entry name" value="Cupredoxins - blue copper proteins"/>
    <property type="match status" value="1"/>
</dbReference>
<dbReference type="Proteomes" id="UP000199206">
    <property type="component" value="Unassembled WGS sequence"/>
</dbReference>
<feature type="binding site" evidence="9">
    <location>
        <position position="62"/>
    </location>
    <ligand>
        <name>Cu cation</name>
        <dbReference type="ChEBI" id="CHEBI:23378"/>
    </ligand>
</feature>
<dbReference type="PRINTS" id="PR00156">
    <property type="entry name" value="COPPERBLUE"/>
</dbReference>
<dbReference type="NCBIfam" id="TIGR02375">
    <property type="entry name" value="pseudoazurin"/>
    <property type="match status" value="1"/>
</dbReference>